<comment type="caution">
    <text evidence="3">The sequence shown here is derived from an EMBL/GenBank/DDBJ whole genome shotgun (WGS) entry which is preliminary data.</text>
</comment>
<dbReference type="Pfam" id="PF12957">
    <property type="entry name" value="DUF3846"/>
    <property type="match status" value="1"/>
</dbReference>
<evidence type="ECO:0000313" key="4">
    <source>
        <dbReference type="Proteomes" id="UP001241537"/>
    </source>
</evidence>
<dbReference type="InterPro" id="IPR024559">
    <property type="entry name" value="DUF3846"/>
</dbReference>
<name>A0AAE3VBQ9_9FIRM</name>
<evidence type="ECO:0000259" key="1">
    <source>
        <dbReference type="Pfam" id="PF12957"/>
    </source>
</evidence>
<dbReference type="AlphaFoldDB" id="A0AAE3VBQ9"/>
<gene>
    <name evidence="3" type="ORF">J2S20_002064</name>
</gene>
<evidence type="ECO:0008006" key="5">
    <source>
        <dbReference type="Google" id="ProtNLM"/>
    </source>
</evidence>
<protein>
    <recommendedName>
        <fullName evidence="5">DUF3846 domain-containing protein</fullName>
    </recommendedName>
</protein>
<dbReference type="InterPro" id="IPR025575">
    <property type="entry name" value="DpnD/PcfM_C"/>
</dbReference>
<dbReference type="EMBL" id="JAUSTO010000017">
    <property type="protein sequence ID" value="MDQ0153349.1"/>
    <property type="molecule type" value="Genomic_DNA"/>
</dbReference>
<dbReference type="Proteomes" id="UP001241537">
    <property type="component" value="Unassembled WGS sequence"/>
</dbReference>
<feature type="domain" description="DUF3846" evidence="1">
    <location>
        <begin position="69"/>
        <end position="170"/>
    </location>
</feature>
<keyword evidence="4" id="KW-1185">Reference proteome</keyword>
<accession>A0AAE3VBQ9</accession>
<evidence type="ECO:0000313" key="3">
    <source>
        <dbReference type="EMBL" id="MDQ0153349.1"/>
    </source>
</evidence>
<organism evidence="3 4">
    <name type="scientific">Moryella indoligenes</name>
    <dbReference type="NCBI Taxonomy" id="371674"/>
    <lineage>
        <taxon>Bacteria</taxon>
        <taxon>Bacillati</taxon>
        <taxon>Bacillota</taxon>
        <taxon>Clostridia</taxon>
        <taxon>Lachnospirales</taxon>
        <taxon>Lachnospiraceae</taxon>
        <taxon>Moryella</taxon>
    </lineage>
</organism>
<proteinExistence type="predicted"/>
<feature type="domain" description="DpnD/PcfM-like C-terminal" evidence="2">
    <location>
        <begin position="5"/>
        <end position="48"/>
    </location>
</feature>
<dbReference type="Pfam" id="PF14207">
    <property type="entry name" value="DpnD-PcfM"/>
    <property type="match status" value="1"/>
</dbReference>
<dbReference type="RefSeq" id="WP_307255302.1">
    <property type="nucleotide sequence ID" value="NZ_JAUSTO010000017.1"/>
</dbReference>
<reference evidence="3" key="1">
    <citation type="submission" date="2023-07" db="EMBL/GenBank/DDBJ databases">
        <title>Genomic Encyclopedia of Type Strains, Phase IV (KMG-IV): sequencing the most valuable type-strain genomes for metagenomic binning, comparative biology and taxonomic classification.</title>
        <authorList>
            <person name="Goeker M."/>
        </authorList>
    </citation>
    <scope>NUCLEOTIDE SEQUENCE</scope>
    <source>
        <strain evidence="3">DSM 19659</strain>
    </source>
</reference>
<evidence type="ECO:0000259" key="2">
    <source>
        <dbReference type="Pfam" id="PF14207"/>
    </source>
</evidence>
<sequence length="204" mass="22714">MKEFDVTITETLKLTVSVEASSKEEAEQMVNDQWRAGDHVLDADNFVDVEFESNDGKELSAEKEQDNTMEVLMVEPGQYPHMERIGSDLASLQKAVDGDIQAIYPYDDPVALICGEEAKLEVKPLNRALRDENGEIYDIIAGKFFICGLGEEDFASLPKELQKKYEDKFHQPEAFLKMGSKIMAIPTEPAKAVVKGKAAPAAER</sequence>